<name>A0A0C2HJM9_9STAP</name>
<reference evidence="9 11" key="1">
    <citation type="submission" date="2015-01" db="EMBL/GenBank/DDBJ databases">
        <title>Genome sequences of high lactate-tolerant strain Salinicoccus roseus W12 with industrial interest.</title>
        <authorList>
            <person name="Wang H."/>
            <person name="Yu B."/>
        </authorList>
    </citation>
    <scope>NUCLEOTIDE SEQUENCE [LARGE SCALE GENOMIC DNA]</scope>
    <source>
        <strain evidence="9 11">W12</strain>
    </source>
</reference>
<evidence type="ECO:0000256" key="4">
    <source>
        <dbReference type="ARBA" id="ARBA00023125"/>
    </source>
</evidence>
<dbReference type="AlphaFoldDB" id="A0A0C2HJM9"/>
<evidence type="ECO:0000259" key="8">
    <source>
        <dbReference type="PROSITE" id="PS50112"/>
    </source>
</evidence>
<dbReference type="PROSITE" id="PS50112">
    <property type="entry name" value="PAS"/>
    <property type="match status" value="1"/>
</dbReference>
<evidence type="ECO:0000256" key="5">
    <source>
        <dbReference type="ARBA" id="ARBA00023163"/>
    </source>
</evidence>
<evidence type="ECO:0000256" key="1">
    <source>
        <dbReference type="ARBA" id="ARBA00022741"/>
    </source>
</evidence>
<evidence type="ECO:0000256" key="6">
    <source>
        <dbReference type="SAM" id="Coils"/>
    </source>
</evidence>
<evidence type="ECO:0000313" key="9">
    <source>
        <dbReference type="EMBL" id="KIH69781.1"/>
    </source>
</evidence>
<dbReference type="InterPro" id="IPR000014">
    <property type="entry name" value="PAS"/>
</dbReference>
<dbReference type="STRING" id="45670.SN16_11875"/>
<dbReference type="Gene3D" id="1.10.8.60">
    <property type="match status" value="1"/>
</dbReference>
<dbReference type="InterPro" id="IPR027417">
    <property type="entry name" value="P-loop_NTPase"/>
</dbReference>
<dbReference type="SUPFAM" id="SSF55785">
    <property type="entry name" value="PYP-like sensor domain (PAS domain)"/>
    <property type="match status" value="1"/>
</dbReference>
<dbReference type="Pfam" id="PF02954">
    <property type="entry name" value="HTH_8"/>
    <property type="match status" value="1"/>
</dbReference>
<evidence type="ECO:0000313" key="11">
    <source>
        <dbReference type="Proteomes" id="UP000031546"/>
    </source>
</evidence>
<dbReference type="GeneID" id="77846239"/>
<dbReference type="RefSeq" id="WP_040106846.1">
    <property type="nucleotide sequence ID" value="NZ_JABEVU030000001.1"/>
</dbReference>
<proteinExistence type="predicted"/>
<dbReference type="Pfam" id="PF13596">
    <property type="entry name" value="PAS_10"/>
    <property type="match status" value="1"/>
</dbReference>
<dbReference type="Gene3D" id="3.30.450.20">
    <property type="entry name" value="PAS domain"/>
    <property type="match status" value="1"/>
</dbReference>
<dbReference type="InterPro" id="IPR025943">
    <property type="entry name" value="Sigma_54_int_dom_ATP-bd_2"/>
</dbReference>
<keyword evidence="12" id="KW-1185">Reference proteome</keyword>
<evidence type="ECO:0000313" key="10">
    <source>
        <dbReference type="EMBL" id="MDB0579234.1"/>
    </source>
</evidence>
<reference evidence="10 12" key="4">
    <citation type="submission" date="2022-12" db="EMBL/GenBank/DDBJ databases">
        <title>Genome analysis and biological profiling of marine Salinicoccus roseus MOSEL-ME25.</title>
        <authorList>
            <person name="Mirza F.T."/>
            <person name="Xie Y."/>
            <person name="Shinwari Z.K."/>
        </authorList>
    </citation>
    <scope>NUCLEOTIDE SEQUENCE [LARGE SCALE GENOMIC DNA]</scope>
    <source>
        <strain evidence="10 12">MOSEL-ME25</strain>
    </source>
</reference>
<dbReference type="PANTHER" id="PTHR32071">
    <property type="entry name" value="TRANSCRIPTIONAL REGULATORY PROTEIN"/>
    <property type="match status" value="1"/>
</dbReference>
<dbReference type="GO" id="GO:0043565">
    <property type="term" value="F:sequence-specific DNA binding"/>
    <property type="evidence" value="ECO:0007669"/>
    <property type="project" value="InterPro"/>
</dbReference>
<reference evidence="10" key="3">
    <citation type="submission" date="2020-04" db="EMBL/GenBank/DDBJ databases">
        <authorList>
            <person name="Tanveer F."/>
            <person name="Xie Y."/>
            <person name="Shinwari Z.K."/>
        </authorList>
    </citation>
    <scope>NUCLEOTIDE SEQUENCE</scope>
    <source>
        <strain evidence="10">MOSEL-ME25</strain>
    </source>
</reference>
<dbReference type="PROSITE" id="PS00688">
    <property type="entry name" value="SIGMA54_INTERACT_3"/>
    <property type="match status" value="1"/>
</dbReference>
<keyword evidence="6" id="KW-0175">Coiled coil</keyword>
<keyword evidence="3" id="KW-0805">Transcription regulation</keyword>
<dbReference type="InterPro" id="IPR035965">
    <property type="entry name" value="PAS-like_dom_sf"/>
</dbReference>
<organism evidence="9 11">
    <name type="scientific">Salinicoccus roseus</name>
    <dbReference type="NCBI Taxonomy" id="45670"/>
    <lineage>
        <taxon>Bacteria</taxon>
        <taxon>Bacillati</taxon>
        <taxon>Bacillota</taxon>
        <taxon>Bacilli</taxon>
        <taxon>Bacillales</taxon>
        <taxon>Staphylococcaceae</taxon>
        <taxon>Salinicoccus</taxon>
    </lineage>
</organism>
<dbReference type="PROSITE" id="PS00676">
    <property type="entry name" value="SIGMA54_INTERACT_2"/>
    <property type="match status" value="1"/>
</dbReference>
<dbReference type="GO" id="GO:0006355">
    <property type="term" value="P:regulation of DNA-templated transcription"/>
    <property type="evidence" value="ECO:0007669"/>
    <property type="project" value="InterPro"/>
</dbReference>
<dbReference type="OrthoDB" id="9771372at2"/>
<dbReference type="SUPFAM" id="SSF52540">
    <property type="entry name" value="P-loop containing nucleoside triphosphate hydrolases"/>
    <property type="match status" value="1"/>
</dbReference>
<feature type="coiled-coil region" evidence="6">
    <location>
        <begin position="110"/>
        <end position="137"/>
    </location>
</feature>
<dbReference type="Pfam" id="PF25601">
    <property type="entry name" value="AAA_lid_14"/>
    <property type="match status" value="1"/>
</dbReference>
<dbReference type="CDD" id="cd00130">
    <property type="entry name" value="PAS"/>
    <property type="match status" value="1"/>
</dbReference>
<dbReference type="SUPFAM" id="SSF46689">
    <property type="entry name" value="Homeodomain-like"/>
    <property type="match status" value="1"/>
</dbReference>
<evidence type="ECO:0000256" key="2">
    <source>
        <dbReference type="ARBA" id="ARBA00022840"/>
    </source>
</evidence>
<evidence type="ECO:0000256" key="3">
    <source>
        <dbReference type="ARBA" id="ARBA00023015"/>
    </source>
</evidence>
<dbReference type="Gene3D" id="3.40.50.300">
    <property type="entry name" value="P-loop containing nucleotide triphosphate hydrolases"/>
    <property type="match status" value="1"/>
</dbReference>
<feature type="domain" description="Sigma-54 factor interaction" evidence="7">
    <location>
        <begin position="143"/>
        <end position="372"/>
    </location>
</feature>
<keyword evidence="5" id="KW-0804">Transcription</keyword>
<dbReference type="PRINTS" id="PR01590">
    <property type="entry name" value="HTHFIS"/>
</dbReference>
<feature type="domain" description="PAS" evidence="8">
    <location>
        <begin position="3"/>
        <end position="74"/>
    </location>
</feature>
<reference evidence="12" key="2">
    <citation type="submission" date="2020-04" db="EMBL/GenBank/DDBJ databases">
        <title>Genome analysis and biological profiling of marine Cellulosimicrobium funkei MOSEL-ME6.</title>
        <authorList>
            <person name="Tanveer F."/>
            <person name="Xie Y."/>
            <person name="Shinwari Z.K."/>
        </authorList>
    </citation>
    <scope>NUCLEOTIDE SEQUENCE [LARGE SCALE GENOMIC DNA]</scope>
    <source>
        <strain evidence="12">MOSEL-ME25</strain>
    </source>
</reference>
<dbReference type="InterPro" id="IPR009057">
    <property type="entry name" value="Homeodomain-like_sf"/>
</dbReference>
<sequence>MFEKYLIEELINFHNHSFTIIDKHERILHFSRRAEEIFELEQKDVIGRPITEVFHKDKLIMLKSLRENRTIEKKMHLATPNVYVNIKSVPIIIDGKVEGAIVSEVNVTEEVKQKEEIKKLQGQVQTLSTNVRQLNNDESFRGIIYKSSEIESVKAQIQRAASTQANILITGETGVGKELFARAIHNLGNKEKEFIPINCGAIPGHLFESELFGYEKGAFTGANRQGNKGKVELAQGGTLFLDEIGEMPIDMQVKFLRVLQEKQYFKLGGTKEMNADFRLVSATNKKISDLLNGDDFRSDLLYRINVVNIHIPPLRKRPDDVESLFFYYLYSISEKYGIEMRYADQGLLQQLKTYHWPGNVRELINVVERLVIFSNDTKLNGEIFTQYLEEVGEDSAALYPQLPQEDIQLRDFVDQTEADYLKHTLEKYDNNIEQASKVLGISRPTLYAKIKKYEL</sequence>
<dbReference type="SMART" id="SM00091">
    <property type="entry name" value="PAS"/>
    <property type="match status" value="1"/>
</dbReference>
<keyword evidence="1" id="KW-0547">Nucleotide-binding</keyword>
<gene>
    <name evidence="10" type="ORF">F7P68_0001605</name>
    <name evidence="9" type="ORF">SN16_11875</name>
</gene>
<dbReference type="InterPro" id="IPR025944">
    <property type="entry name" value="Sigma_54_int_dom_CS"/>
</dbReference>
<dbReference type="Proteomes" id="UP000031546">
    <property type="component" value="Unassembled WGS sequence"/>
</dbReference>
<dbReference type="PANTHER" id="PTHR32071:SF57">
    <property type="entry name" value="C4-DICARBOXYLATE TRANSPORT TRANSCRIPTIONAL REGULATORY PROTEIN DCTD"/>
    <property type="match status" value="1"/>
</dbReference>
<protein>
    <submittedName>
        <fullName evidence="10">Sigma-54-dependent Fis family transcriptional regulator</fullName>
    </submittedName>
</protein>
<dbReference type="EMBL" id="JXII01000010">
    <property type="protein sequence ID" value="KIH69781.1"/>
    <property type="molecule type" value="Genomic_DNA"/>
</dbReference>
<dbReference type="InterPro" id="IPR002078">
    <property type="entry name" value="Sigma_54_int"/>
</dbReference>
<dbReference type="PROSITE" id="PS50045">
    <property type="entry name" value="SIGMA54_INTERACT_4"/>
    <property type="match status" value="1"/>
</dbReference>
<dbReference type="GO" id="GO:0005524">
    <property type="term" value="F:ATP binding"/>
    <property type="evidence" value="ECO:0007669"/>
    <property type="project" value="UniProtKB-KW"/>
</dbReference>
<dbReference type="PROSITE" id="PS00675">
    <property type="entry name" value="SIGMA54_INTERACT_1"/>
    <property type="match status" value="1"/>
</dbReference>
<dbReference type="EMBL" id="JABEVU030000001">
    <property type="protein sequence ID" value="MDB0579234.1"/>
    <property type="molecule type" value="Genomic_DNA"/>
</dbReference>
<evidence type="ECO:0000259" key="7">
    <source>
        <dbReference type="PROSITE" id="PS50045"/>
    </source>
</evidence>
<dbReference type="Gene3D" id="1.10.10.60">
    <property type="entry name" value="Homeodomain-like"/>
    <property type="match status" value="1"/>
</dbReference>
<keyword evidence="2" id="KW-0067">ATP-binding</keyword>
<dbReference type="InterPro" id="IPR002197">
    <property type="entry name" value="HTH_Fis"/>
</dbReference>
<comment type="caution">
    <text evidence="9">The sequence shown here is derived from an EMBL/GenBank/DDBJ whole genome shotgun (WGS) entry which is preliminary data.</text>
</comment>
<dbReference type="InterPro" id="IPR003593">
    <property type="entry name" value="AAA+_ATPase"/>
</dbReference>
<dbReference type="InterPro" id="IPR058031">
    <property type="entry name" value="AAA_lid_NorR"/>
</dbReference>
<dbReference type="FunFam" id="3.40.50.300:FF:000006">
    <property type="entry name" value="DNA-binding transcriptional regulator NtrC"/>
    <property type="match status" value="1"/>
</dbReference>
<accession>A0A0C2HJM9</accession>
<dbReference type="InterPro" id="IPR025662">
    <property type="entry name" value="Sigma_54_int_dom_ATP-bd_1"/>
</dbReference>
<dbReference type="SMART" id="SM00382">
    <property type="entry name" value="AAA"/>
    <property type="match status" value="1"/>
</dbReference>
<evidence type="ECO:0000313" key="12">
    <source>
        <dbReference type="Proteomes" id="UP000527860"/>
    </source>
</evidence>
<keyword evidence="4" id="KW-0238">DNA-binding</keyword>
<dbReference type="NCBIfam" id="TIGR00229">
    <property type="entry name" value="sensory_box"/>
    <property type="match status" value="1"/>
</dbReference>
<dbReference type="CDD" id="cd00009">
    <property type="entry name" value="AAA"/>
    <property type="match status" value="1"/>
</dbReference>
<dbReference type="Proteomes" id="UP000527860">
    <property type="component" value="Unassembled WGS sequence"/>
</dbReference>
<dbReference type="Pfam" id="PF00158">
    <property type="entry name" value="Sigma54_activat"/>
    <property type="match status" value="1"/>
</dbReference>